<evidence type="ECO:0000256" key="3">
    <source>
        <dbReference type="ARBA" id="ARBA00018787"/>
    </source>
</evidence>
<dbReference type="Proteomes" id="UP000280819">
    <property type="component" value="Unassembled WGS sequence"/>
</dbReference>
<evidence type="ECO:0000256" key="1">
    <source>
        <dbReference type="ARBA" id="ARBA00004496"/>
    </source>
</evidence>
<gene>
    <name evidence="11" type="ORF">EII34_08465</name>
</gene>
<organism evidence="11 12">
    <name type="scientific">Arachnia propionica</name>
    <dbReference type="NCBI Taxonomy" id="1750"/>
    <lineage>
        <taxon>Bacteria</taxon>
        <taxon>Bacillati</taxon>
        <taxon>Actinomycetota</taxon>
        <taxon>Actinomycetes</taxon>
        <taxon>Propionibacteriales</taxon>
        <taxon>Propionibacteriaceae</taxon>
        <taxon>Arachnia</taxon>
    </lineage>
</organism>
<feature type="region of interest" description="Disordered" evidence="10">
    <location>
        <begin position="294"/>
        <end position="330"/>
    </location>
</feature>
<keyword evidence="5" id="KW-0132">Cell division</keyword>
<dbReference type="OrthoDB" id="9815492at2"/>
<evidence type="ECO:0000256" key="9">
    <source>
        <dbReference type="SAM" id="Coils"/>
    </source>
</evidence>
<comment type="similarity">
    <text evidence="2">Belongs to the DivIVA family.</text>
</comment>
<keyword evidence="4" id="KW-0963">Cytoplasm</keyword>
<evidence type="ECO:0000256" key="2">
    <source>
        <dbReference type="ARBA" id="ARBA00009008"/>
    </source>
</evidence>
<dbReference type="Gene3D" id="6.10.250.660">
    <property type="match status" value="1"/>
</dbReference>
<dbReference type="PANTHER" id="PTHR35794:SF2">
    <property type="entry name" value="CELL DIVISION PROTEIN DIVIVA"/>
    <property type="match status" value="1"/>
</dbReference>
<dbReference type="AlphaFoldDB" id="A0A3P1T629"/>
<comment type="caution">
    <text evidence="11">The sequence shown here is derived from an EMBL/GenBank/DDBJ whole genome shotgun (WGS) entry which is preliminary data.</text>
</comment>
<evidence type="ECO:0000256" key="7">
    <source>
        <dbReference type="ARBA" id="ARBA00023306"/>
    </source>
</evidence>
<proteinExistence type="inferred from homology"/>
<keyword evidence="6 9" id="KW-0175">Coiled coil</keyword>
<evidence type="ECO:0000256" key="10">
    <source>
        <dbReference type="SAM" id="MobiDB-lite"/>
    </source>
</evidence>
<feature type="coiled-coil region" evidence="9">
    <location>
        <begin position="48"/>
        <end position="154"/>
    </location>
</feature>
<accession>A0A3P1T629</accession>
<feature type="compositionally biased region" description="Basic and acidic residues" evidence="10">
    <location>
        <begin position="294"/>
        <end position="303"/>
    </location>
</feature>
<dbReference type="GO" id="GO:0005737">
    <property type="term" value="C:cytoplasm"/>
    <property type="evidence" value="ECO:0007669"/>
    <property type="project" value="UniProtKB-SubCell"/>
</dbReference>
<dbReference type="InterPro" id="IPR019933">
    <property type="entry name" value="DivIVA_domain"/>
</dbReference>
<keyword evidence="7" id="KW-0131">Cell cycle</keyword>
<evidence type="ECO:0000313" key="12">
    <source>
        <dbReference type="Proteomes" id="UP000280819"/>
    </source>
</evidence>
<evidence type="ECO:0000256" key="6">
    <source>
        <dbReference type="ARBA" id="ARBA00023054"/>
    </source>
</evidence>
<dbReference type="PANTHER" id="PTHR35794">
    <property type="entry name" value="CELL DIVISION PROTEIN DIVIVA"/>
    <property type="match status" value="1"/>
</dbReference>
<evidence type="ECO:0000313" key="11">
    <source>
        <dbReference type="EMBL" id="RRD04951.1"/>
    </source>
</evidence>
<dbReference type="InterPro" id="IPR007793">
    <property type="entry name" value="DivIVA_fam"/>
</dbReference>
<comment type="subcellular location">
    <subcellularLocation>
        <location evidence="1">Cytoplasm</location>
    </subcellularLocation>
</comment>
<feature type="coiled-coil region" evidence="9">
    <location>
        <begin position="186"/>
        <end position="217"/>
    </location>
</feature>
<name>A0A3P1T629_9ACTN</name>
<protein>
    <recommendedName>
        <fullName evidence="3">Cell wall synthesis protein Wag31</fullName>
    </recommendedName>
    <alternativeName>
        <fullName evidence="8">Antigen 84</fullName>
    </alternativeName>
</protein>
<dbReference type="NCBIfam" id="TIGR03544">
    <property type="entry name" value="DivI1A_domain"/>
    <property type="match status" value="1"/>
</dbReference>
<sequence length="330" mass="37565">MFLSIGPEGIYDWEMRMSLTLEEVRRVRFRMARRGATGYEVGDVDTFIDKVEESFAQFENERDVLRREAEAARNASVAPGFDDRTIAVKDQEIESLRAEVERLRAEASSHTQTQVMAPLAPTDDGRVQQLSQDNQRLRSENDRLRRELDEARTAQVSQISGKAETLTVATREEATPAVVRLVSLATEQAEKLVEEANTEAQRKLDEAKRQASEITIDARTKAERVESEARVNAEQMTRDARDRAERVNGEADRRRAELFADLEREQAILTQKVAALRGFEATYRDNLRTYVGRHLEGLDRDLPEPLDVPELAERSRTPRLDALANQDLRA</sequence>
<dbReference type="EMBL" id="RQZG01000008">
    <property type="protein sequence ID" value="RRD04951.1"/>
    <property type="molecule type" value="Genomic_DNA"/>
</dbReference>
<dbReference type="GO" id="GO:0051301">
    <property type="term" value="P:cell division"/>
    <property type="evidence" value="ECO:0007669"/>
    <property type="project" value="UniProtKB-KW"/>
</dbReference>
<evidence type="ECO:0000256" key="8">
    <source>
        <dbReference type="ARBA" id="ARBA00031737"/>
    </source>
</evidence>
<evidence type="ECO:0000256" key="5">
    <source>
        <dbReference type="ARBA" id="ARBA00022618"/>
    </source>
</evidence>
<feature type="region of interest" description="Disordered" evidence="10">
    <location>
        <begin position="225"/>
        <end position="248"/>
    </location>
</feature>
<reference evidence="11 12" key="1">
    <citation type="submission" date="2018-11" db="EMBL/GenBank/DDBJ databases">
        <title>Genomes From Bacteria Associated with the Canine Oral Cavity: a Test Case for Automated Genome-Based Taxonomic Assignment.</title>
        <authorList>
            <person name="Coil D.A."/>
            <person name="Jospin G."/>
            <person name="Darling A.E."/>
            <person name="Wallis C."/>
            <person name="Davis I.J."/>
            <person name="Harris S."/>
            <person name="Eisen J.A."/>
            <person name="Holcombe L.J."/>
            <person name="O'Flynn C."/>
        </authorList>
    </citation>
    <scope>NUCLEOTIDE SEQUENCE [LARGE SCALE GENOMIC DNA]</scope>
    <source>
        <strain evidence="11 12">OH887_COT-365</strain>
    </source>
</reference>
<evidence type="ECO:0000256" key="4">
    <source>
        <dbReference type="ARBA" id="ARBA00022490"/>
    </source>
</evidence>